<dbReference type="RefSeq" id="WP_188927102.1">
    <property type="nucleotide sequence ID" value="NZ_BMQI01000078.1"/>
</dbReference>
<dbReference type="AlphaFoldDB" id="A0A9X1ZBD5"/>
<evidence type="ECO:0000313" key="2">
    <source>
        <dbReference type="Proteomes" id="UP001139408"/>
    </source>
</evidence>
<accession>A0A9X1ZBD5</accession>
<sequence length="163" mass="19199">MPNPFISETYEPPKIFDNKYFHFRVLEDEIAELDYEAVMSSQKRLQGIFGSGFEWPRSDMTLEESAASLKVHKQEFESRQAFAYSVFNKSKNKCLGSVYIDPSDSPHFQCVVHLWIRNDSIELDNELFQTVRKWLSEEWHFSKAAFPGRCISWEDWSDELKVV</sequence>
<comment type="caution">
    <text evidence="1">The sequence shown here is derived from an EMBL/GenBank/DDBJ whole genome shotgun (WGS) entry which is preliminary data.</text>
</comment>
<evidence type="ECO:0000313" key="1">
    <source>
        <dbReference type="EMBL" id="MCL1107654.1"/>
    </source>
</evidence>
<gene>
    <name evidence="1" type="ORF">L2749_20830</name>
</gene>
<dbReference type="EMBL" id="JAKILJ010000075">
    <property type="protein sequence ID" value="MCL1107654.1"/>
    <property type="molecule type" value="Genomic_DNA"/>
</dbReference>
<keyword evidence="2" id="KW-1185">Reference proteome</keyword>
<proteinExistence type="predicted"/>
<reference evidence="1" key="1">
    <citation type="submission" date="2022-01" db="EMBL/GenBank/DDBJ databases">
        <title>Whole genome-based taxonomy of the Shewanellaceae.</title>
        <authorList>
            <person name="Martin-Rodriguez A.J."/>
        </authorList>
    </citation>
    <scope>NUCLEOTIDE SEQUENCE</scope>
    <source>
        <strain evidence="1">DSM 23803</strain>
    </source>
</reference>
<dbReference type="Proteomes" id="UP001139408">
    <property type="component" value="Unassembled WGS sequence"/>
</dbReference>
<organism evidence="1 2">
    <name type="scientific">Shewanella algicola</name>
    <dbReference type="NCBI Taxonomy" id="640633"/>
    <lineage>
        <taxon>Bacteria</taxon>
        <taxon>Pseudomonadati</taxon>
        <taxon>Pseudomonadota</taxon>
        <taxon>Gammaproteobacteria</taxon>
        <taxon>Alteromonadales</taxon>
        <taxon>Shewanellaceae</taxon>
        <taxon>Shewanella</taxon>
    </lineage>
</organism>
<protein>
    <submittedName>
        <fullName evidence="1">Uncharacterized protein</fullName>
    </submittedName>
</protein>
<name>A0A9X1ZBD5_9GAMM</name>